<keyword evidence="3" id="KW-1185">Reference proteome</keyword>
<reference evidence="2" key="1">
    <citation type="submission" date="2021-10" db="EMBL/GenBank/DDBJ databases">
        <title>Tropical sea cucumber genome reveals ecological adaptation and Cuvierian tubules defense mechanism.</title>
        <authorList>
            <person name="Chen T."/>
        </authorList>
    </citation>
    <scope>NUCLEOTIDE SEQUENCE</scope>
    <source>
        <strain evidence="2">Nanhai2018</strain>
        <tissue evidence="2">Muscle</tissue>
    </source>
</reference>
<dbReference type="OrthoDB" id="6282662at2759"/>
<dbReference type="CDD" id="cd00024">
    <property type="entry name" value="CD_CSD"/>
    <property type="match status" value="1"/>
</dbReference>
<organism evidence="2 3">
    <name type="scientific">Holothuria leucospilota</name>
    <name type="common">Black long sea cucumber</name>
    <name type="synonym">Mertensiothuria leucospilota</name>
    <dbReference type="NCBI Taxonomy" id="206669"/>
    <lineage>
        <taxon>Eukaryota</taxon>
        <taxon>Metazoa</taxon>
        <taxon>Echinodermata</taxon>
        <taxon>Eleutherozoa</taxon>
        <taxon>Echinozoa</taxon>
        <taxon>Holothuroidea</taxon>
        <taxon>Aspidochirotacea</taxon>
        <taxon>Aspidochirotida</taxon>
        <taxon>Holothuriidae</taxon>
        <taxon>Holothuria</taxon>
    </lineage>
</organism>
<accession>A0A9Q1CQI7</accession>
<feature type="domain" description="Chromo" evidence="1">
    <location>
        <begin position="62"/>
        <end position="94"/>
    </location>
</feature>
<dbReference type="InterPro" id="IPR023780">
    <property type="entry name" value="Chromo_domain"/>
</dbReference>
<evidence type="ECO:0000313" key="3">
    <source>
        <dbReference type="Proteomes" id="UP001152320"/>
    </source>
</evidence>
<dbReference type="Pfam" id="PF00385">
    <property type="entry name" value="Chromo"/>
    <property type="match status" value="1"/>
</dbReference>
<gene>
    <name evidence="2" type="ORF">HOLleu_02309</name>
</gene>
<dbReference type="PANTHER" id="PTHR46585:SF1">
    <property type="entry name" value="CHROMO DOMAIN-CONTAINING PROTEIN"/>
    <property type="match status" value="1"/>
</dbReference>
<dbReference type="InterPro" id="IPR016197">
    <property type="entry name" value="Chromo-like_dom_sf"/>
</dbReference>
<dbReference type="PANTHER" id="PTHR46585">
    <property type="entry name" value="INTEGRASE CORE DOMAIN CONTAINING PROTEIN"/>
    <property type="match status" value="1"/>
</dbReference>
<comment type="caution">
    <text evidence="2">The sequence shown here is derived from an EMBL/GenBank/DDBJ whole genome shotgun (WGS) entry which is preliminary data.</text>
</comment>
<dbReference type="Proteomes" id="UP001152320">
    <property type="component" value="Chromosome 1"/>
</dbReference>
<sequence>MVARPFLKGYLPRWTEELVTVAQRLPRLPVVYRLKYCEGEWLEGTFYEAELQKVTKDGSDVYRVERIVRTRKTKDGKTEYFVKWKGYPSKFNTWVSNLIKL</sequence>
<dbReference type="InterPro" id="IPR000953">
    <property type="entry name" value="Chromo/chromo_shadow_dom"/>
</dbReference>
<dbReference type="SMART" id="SM00298">
    <property type="entry name" value="CHROMO"/>
    <property type="match status" value="1"/>
</dbReference>
<dbReference type="AlphaFoldDB" id="A0A9Q1CQI7"/>
<proteinExistence type="predicted"/>
<dbReference type="EMBL" id="JAIZAY010000001">
    <property type="protein sequence ID" value="KAJ8049526.1"/>
    <property type="molecule type" value="Genomic_DNA"/>
</dbReference>
<dbReference type="PROSITE" id="PS50013">
    <property type="entry name" value="CHROMO_2"/>
    <property type="match status" value="1"/>
</dbReference>
<dbReference type="Gene3D" id="2.40.50.40">
    <property type="match status" value="1"/>
</dbReference>
<evidence type="ECO:0000259" key="1">
    <source>
        <dbReference type="PROSITE" id="PS50013"/>
    </source>
</evidence>
<name>A0A9Q1CQI7_HOLLE</name>
<protein>
    <submittedName>
        <fullName evidence="2">Chromodomain Y-like protein 2</fullName>
    </submittedName>
</protein>
<evidence type="ECO:0000313" key="2">
    <source>
        <dbReference type="EMBL" id="KAJ8049526.1"/>
    </source>
</evidence>
<dbReference type="SUPFAM" id="SSF54160">
    <property type="entry name" value="Chromo domain-like"/>
    <property type="match status" value="1"/>
</dbReference>